<dbReference type="AlphaFoldDB" id="A0A7Y9F0P9"/>
<sequence>MTPGELLADSLDRTAQNVESVLDGLGPDDLAHRPAPGANSIAWLVWHLTRIYDDHVAAAAGREQVHVASGYAERLGLPFDAADTGYGHGDDEVAAVRVPGDLLGAYLRAVHEAMRPWVQALDAPDLDRVVDERWDPPVTLGVRLVSVADDCAQHAGQAAYVRGLLGR</sequence>
<dbReference type="EMBL" id="JACCBE010000001">
    <property type="protein sequence ID" value="NYD57211.1"/>
    <property type="molecule type" value="Genomic_DNA"/>
</dbReference>
<gene>
    <name evidence="1" type="ORF">BKA08_001449</name>
</gene>
<dbReference type="Proteomes" id="UP000516957">
    <property type="component" value="Unassembled WGS sequence"/>
</dbReference>
<comment type="caution">
    <text evidence="1">The sequence shown here is derived from an EMBL/GenBank/DDBJ whole genome shotgun (WGS) entry which is preliminary data.</text>
</comment>
<dbReference type="Pfam" id="PF04978">
    <property type="entry name" value="MST"/>
    <property type="match status" value="1"/>
</dbReference>
<reference evidence="1 2" key="1">
    <citation type="submission" date="2020-07" db="EMBL/GenBank/DDBJ databases">
        <title>Sequencing the genomes of 1000 actinobacteria strains.</title>
        <authorList>
            <person name="Klenk H.-P."/>
        </authorList>
    </citation>
    <scope>NUCLEOTIDE SEQUENCE [LARGE SCALE GENOMIC DNA]</scope>
    <source>
        <strain evidence="1 2">DSM 18965</strain>
    </source>
</reference>
<dbReference type="RefSeq" id="WP_179615004.1">
    <property type="nucleotide sequence ID" value="NZ_CP059163.1"/>
</dbReference>
<evidence type="ECO:0008006" key="3">
    <source>
        <dbReference type="Google" id="ProtNLM"/>
    </source>
</evidence>
<name>A0A7Y9F0P9_9ACTN</name>
<accession>A0A7Y9F0P9</accession>
<dbReference type="SUPFAM" id="SSF109854">
    <property type="entry name" value="DinB/YfiT-like putative metalloenzymes"/>
    <property type="match status" value="1"/>
</dbReference>
<dbReference type="InterPro" id="IPR007061">
    <property type="entry name" value="MST-like"/>
</dbReference>
<evidence type="ECO:0000313" key="1">
    <source>
        <dbReference type="EMBL" id="NYD57211.1"/>
    </source>
</evidence>
<organism evidence="1 2">
    <name type="scientific">Nocardioides marinisabuli</name>
    <dbReference type="NCBI Taxonomy" id="419476"/>
    <lineage>
        <taxon>Bacteria</taxon>
        <taxon>Bacillati</taxon>
        <taxon>Actinomycetota</taxon>
        <taxon>Actinomycetes</taxon>
        <taxon>Propionibacteriales</taxon>
        <taxon>Nocardioidaceae</taxon>
        <taxon>Nocardioides</taxon>
    </lineage>
</organism>
<dbReference type="NCBIfam" id="NF047843">
    <property type="entry name" value="MST_Rv0443"/>
    <property type="match status" value="1"/>
</dbReference>
<protein>
    <recommendedName>
        <fullName evidence="3">DUF664 domain-containing protein</fullName>
    </recommendedName>
</protein>
<dbReference type="InterPro" id="IPR034660">
    <property type="entry name" value="DinB/YfiT-like"/>
</dbReference>
<keyword evidence="2" id="KW-1185">Reference proteome</keyword>
<evidence type="ECO:0000313" key="2">
    <source>
        <dbReference type="Proteomes" id="UP000516957"/>
    </source>
</evidence>
<dbReference type="Gene3D" id="1.20.120.450">
    <property type="entry name" value="dinb family like domain"/>
    <property type="match status" value="1"/>
</dbReference>
<proteinExistence type="predicted"/>